<evidence type="ECO:0000313" key="2">
    <source>
        <dbReference type="Proteomes" id="UP000027997"/>
    </source>
</evidence>
<comment type="caution">
    <text evidence="1">The sequence shown here is derived from an EMBL/GenBank/DDBJ whole genome shotgun (WGS) entry which is preliminary data.</text>
</comment>
<dbReference type="Pfam" id="PF20116">
    <property type="entry name" value="DUF6506"/>
    <property type="match status" value="1"/>
</dbReference>
<accession>A0A081KD34</accession>
<evidence type="ECO:0008006" key="3">
    <source>
        <dbReference type="Google" id="ProtNLM"/>
    </source>
</evidence>
<evidence type="ECO:0000313" key="1">
    <source>
        <dbReference type="EMBL" id="KEI72060.1"/>
    </source>
</evidence>
<dbReference type="Proteomes" id="UP000027997">
    <property type="component" value="Unassembled WGS sequence"/>
</dbReference>
<dbReference type="EMBL" id="JOJP01000001">
    <property type="protein sequence ID" value="KEI72060.1"/>
    <property type="molecule type" value="Genomic_DNA"/>
</dbReference>
<dbReference type="STRING" id="305900.GV64_16195"/>
<reference evidence="1 2" key="1">
    <citation type="submission" date="2014-06" db="EMBL/GenBank/DDBJ databases">
        <title>Whole Genome Sequences of Three Symbiotic Endozoicomonas Bacteria.</title>
        <authorList>
            <person name="Neave M.J."/>
            <person name="Apprill A."/>
            <person name="Voolstra C.R."/>
        </authorList>
    </citation>
    <scope>NUCLEOTIDE SEQUENCE [LARGE SCALE GENOMIC DNA]</scope>
    <source>
        <strain evidence="1 2">DSM 22380</strain>
    </source>
</reference>
<organism evidence="1 2">
    <name type="scientific">Endozoicomonas elysicola</name>
    <dbReference type="NCBI Taxonomy" id="305900"/>
    <lineage>
        <taxon>Bacteria</taxon>
        <taxon>Pseudomonadati</taxon>
        <taxon>Pseudomonadota</taxon>
        <taxon>Gammaproteobacteria</taxon>
        <taxon>Oceanospirillales</taxon>
        <taxon>Endozoicomonadaceae</taxon>
        <taxon>Endozoicomonas</taxon>
    </lineage>
</organism>
<gene>
    <name evidence="1" type="ORF">GV64_16195</name>
</gene>
<dbReference type="eggNOG" id="ENOG5033ANC">
    <property type="taxonomic scope" value="Bacteria"/>
</dbReference>
<protein>
    <recommendedName>
        <fullName evidence="3">B12-binding domain-containing protein</fullName>
    </recommendedName>
</protein>
<dbReference type="InterPro" id="IPR045441">
    <property type="entry name" value="DUF6506"/>
</dbReference>
<sequence>MPGLQTSSIQENITEKAHFYCAAVDMAHKETAADIARELVEKNGVQMIELCGGLASAEIIALVKEETENRVPVGAVYYGPESRRPLVDLLQL</sequence>
<proteinExistence type="predicted"/>
<dbReference type="AlphaFoldDB" id="A0A081KD34"/>
<name>A0A081KD34_9GAMM</name>
<keyword evidence="2" id="KW-1185">Reference proteome</keyword>